<dbReference type="PROSITE" id="PS01132">
    <property type="entry name" value="ACTINS_ACT_LIKE"/>
    <property type="match status" value="1"/>
</dbReference>
<dbReference type="EMBL" id="CAJOBA010039964">
    <property type="protein sequence ID" value="CAF4086385.1"/>
    <property type="molecule type" value="Genomic_DNA"/>
</dbReference>
<dbReference type="InterPro" id="IPR004001">
    <property type="entry name" value="Actin_CS"/>
</dbReference>
<dbReference type="Proteomes" id="UP000677228">
    <property type="component" value="Unassembled WGS sequence"/>
</dbReference>
<dbReference type="Pfam" id="PF13365">
    <property type="entry name" value="Trypsin_2"/>
    <property type="match status" value="1"/>
</dbReference>
<dbReference type="Proteomes" id="UP000682733">
    <property type="component" value="Unassembled WGS sequence"/>
</dbReference>
<dbReference type="AlphaFoldDB" id="A0A8S2EVG1"/>
<evidence type="ECO:0000256" key="4">
    <source>
        <dbReference type="ARBA" id="ARBA00022490"/>
    </source>
</evidence>
<dbReference type="FunFam" id="2.30.36.70:FF:000001">
    <property type="entry name" value="Actin, alpha skeletal muscle"/>
    <property type="match status" value="1"/>
</dbReference>
<dbReference type="PANTHER" id="PTHR11937">
    <property type="entry name" value="ACTIN"/>
    <property type="match status" value="1"/>
</dbReference>
<keyword evidence="5" id="KW-0547">Nucleotide-binding</keyword>
<dbReference type="FunFam" id="3.30.420.40:FF:000291">
    <property type="entry name" value="Actin, alpha skeletal muscle"/>
    <property type="match status" value="1"/>
</dbReference>
<evidence type="ECO:0000256" key="7">
    <source>
        <dbReference type="ARBA" id="ARBA00023212"/>
    </source>
</evidence>
<evidence type="ECO:0000256" key="6">
    <source>
        <dbReference type="ARBA" id="ARBA00022840"/>
    </source>
</evidence>
<dbReference type="SMART" id="SM00268">
    <property type="entry name" value="ACTIN"/>
    <property type="match status" value="1"/>
</dbReference>
<dbReference type="SUPFAM" id="SSF50494">
    <property type="entry name" value="Trypsin-like serine proteases"/>
    <property type="match status" value="1"/>
</dbReference>
<comment type="caution">
    <text evidence="9">The sequence shown here is derived from an EMBL/GenBank/DDBJ whole genome shotgun (WGS) entry which is preliminary data.</text>
</comment>
<keyword evidence="7" id="KW-0206">Cytoskeleton</keyword>
<dbReference type="PROSITE" id="PS00406">
    <property type="entry name" value="ACTINS_1"/>
    <property type="match status" value="1"/>
</dbReference>
<sequence length="639" mass="72368">MCKAGFAGDDAPRAVFPSIVGRPRHQGVMVGMGEKDSYVGDEAQSKRGILTLKYPIEHGIVTNWDDMEKIWHHTFYNELRVAPEEHPVLLTEAPLNPKANREKMTQIMFETFSTPAMYVAIQAVLSLYASGRTTGIVMDSGDGETHTVPIYEGYALPHAILRLDLAGRDLTDYLMKILTERGYSFVTTAEREIVRDIKEKLCYVALDFDIRKDLYASTVLSGGTTMYPGIADRMQKEITSLAPSAMKIKIIAPPERKYSVWIGGSILASLSTFQQMWISKQEYDESGPSINISNKPSSEEEYEVQQRLKHNRAVRSKHKTSYERPFMDYQTNKLKENIPFTYSPNGRAELTIDSDMHIDLRTLEQLEHLSKLVIKIRVEFQQDDITSYVSGSGLIVNGRYIITAAHVFNPLTEEDNVLVPYKRIIFTSLSYASDRLFNTDNENVLEAEILIRGIGGIGLQPSEICSEDDDIAILGICRFEQVKHTLVSENKEEFCPPRLSEKDELEPNSQLFLLSYCSTMRRNKDVKFYEECPGYSSYTRENVNSAMHPDHRTVSIGKYVKNEDMYIVHDCPSLRGASGGAIFDTTGRFVGVHTGVRDGDVHYNISGEKRLLPYAMNRALAVYSNRVKRHLEDTIPAWK</sequence>
<evidence type="ECO:0000256" key="2">
    <source>
        <dbReference type="ARBA" id="ARBA00004245"/>
    </source>
</evidence>
<dbReference type="Gene3D" id="2.40.10.120">
    <property type="match status" value="1"/>
</dbReference>
<dbReference type="InterPro" id="IPR009003">
    <property type="entry name" value="Peptidase_S1_PA"/>
</dbReference>
<dbReference type="FunFam" id="3.30.420.40:FF:000339">
    <property type="entry name" value="Protein CBG02163"/>
    <property type="match status" value="1"/>
</dbReference>
<dbReference type="PRINTS" id="PR00190">
    <property type="entry name" value="ACTIN"/>
</dbReference>
<evidence type="ECO:0000256" key="5">
    <source>
        <dbReference type="ARBA" id="ARBA00022741"/>
    </source>
</evidence>
<organism evidence="9 11">
    <name type="scientific">Didymodactylos carnosus</name>
    <dbReference type="NCBI Taxonomy" id="1234261"/>
    <lineage>
        <taxon>Eukaryota</taxon>
        <taxon>Metazoa</taxon>
        <taxon>Spiralia</taxon>
        <taxon>Gnathifera</taxon>
        <taxon>Rotifera</taxon>
        <taxon>Eurotatoria</taxon>
        <taxon>Bdelloidea</taxon>
        <taxon>Philodinida</taxon>
        <taxon>Philodinidae</taxon>
        <taxon>Didymodactylos</taxon>
    </lineage>
</organism>
<name>A0A8S2EVG1_9BILA</name>
<dbReference type="GO" id="GO:0005524">
    <property type="term" value="F:ATP binding"/>
    <property type="evidence" value="ECO:0007669"/>
    <property type="project" value="UniProtKB-KW"/>
</dbReference>
<protein>
    <recommendedName>
        <fullName evidence="12">Actin</fullName>
    </recommendedName>
</protein>
<evidence type="ECO:0000313" key="11">
    <source>
        <dbReference type="Proteomes" id="UP000677228"/>
    </source>
</evidence>
<evidence type="ECO:0000313" key="10">
    <source>
        <dbReference type="EMBL" id="CAF4086385.1"/>
    </source>
</evidence>
<dbReference type="Gene3D" id="3.30.420.40">
    <property type="match status" value="4"/>
</dbReference>
<reference evidence="9" key="1">
    <citation type="submission" date="2021-02" db="EMBL/GenBank/DDBJ databases">
        <authorList>
            <person name="Nowell W R."/>
        </authorList>
    </citation>
    <scope>NUCLEOTIDE SEQUENCE</scope>
</reference>
<keyword evidence="4" id="KW-0963">Cytoplasm</keyword>
<comment type="similarity">
    <text evidence="3 8">Belongs to the actin family.</text>
</comment>
<evidence type="ECO:0008006" key="12">
    <source>
        <dbReference type="Google" id="ProtNLM"/>
    </source>
</evidence>
<dbReference type="SUPFAM" id="SSF53067">
    <property type="entry name" value="Actin-like ATPase domain"/>
    <property type="match status" value="2"/>
</dbReference>
<dbReference type="Gene3D" id="2.30.36.70">
    <property type="entry name" value="Actin, Chain A, domain 2"/>
    <property type="match status" value="1"/>
</dbReference>
<accession>A0A8S2EVG1</accession>
<dbReference type="PROSITE" id="PS00432">
    <property type="entry name" value="ACTINS_2"/>
    <property type="match status" value="1"/>
</dbReference>
<dbReference type="GO" id="GO:0005856">
    <property type="term" value="C:cytoskeleton"/>
    <property type="evidence" value="ECO:0007669"/>
    <property type="project" value="UniProtKB-SubCell"/>
</dbReference>
<dbReference type="Gene3D" id="3.90.640.10">
    <property type="entry name" value="Actin, Chain A, domain 4"/>
    <property type="match status" value="1"/>
</dbReference>
<comment type="subcellular location">
    <subcellularLocation>
        <location evidence="2">Cytoplasm</location>
        <location evidence="2">Cytoskeleton</location>
    </subcellularLocation>
</comment>
<dbReference type="InterPro" id="IPR004000">
    <property type="entry name" value="Actin"/>
</dbReference>
<dbReference type="Pfam" id="PF00022">
    <property type="entry name" value="Actin"/>
    <property type="match status" value="1"/>
</dbReference>
<dbReference type="EMBL" id="CAJNOK010018399">
    <property type="protein sequence ID" value="CAF1281501.1"/>
    <property type="molecule type" value="Genomic_DNA"/>
</dbReference>
<dbReference type="InterPro" id="IPR043129">
    <property type="entry name" value="ATPase_NBD"/>
</dbReference>
<proteinExistence type="inferred from homology"/>
<dbReference type="FunFam" id="3.90.640.10:FF:000158">
    <property type="entry name" value="ARP1 actin related protein 1 homolog B"/>
    <property type="match status" value="1"/>
</dbReference>
<comment type="function">
    <text evidence="1">Actins are highly conserved proteins that are involved in various types of cell motility and are ubiquitously expressed in all eukaryotic cells.</text>
</comment>
<dbReference type="InterPro" id="IPR020902">
    <property type="entry name" value="Actin/actin-like_CS"/>
</dbReference>
<keyword evidence="6" id="KW-0067">ATP-binding</keyword>
<evidence type="ECO:0000256" key="1">
    <source>
        <dbReference type="ARBA" id="ARBA00003520"/>
    </source>
</evidence>
<gene>
    <name evidence="9" type="ORF">OVA965_LOCUS27659</name>
    <name evidence="10" type="ORF">TMI583_LOCUS28410</name>
</gene>
<evidence type="ECO:0000256" key="3">
    <source>
        <dbReference type="ARBA" id="ARBA00006752"/>
    </source>
</evidence>
<evidence type="ECO:0000313" key="9">
    <source>
        <dbReference type="EMBL" id="CAF1281501.1"/>
    </source>
</evidence>
<dbReference type="FunFam" id="3.30.420.40:FF:000058">
    <property type="entry name" value="Putative actin-related protein 5"/>
    <property type="match status" value="1"/>
</dbReference>
<evidence type="ECO:0000256" key="8">
    <source>
        <dbReference type="RuleBase" id="RU000487"/>
    </source>
</evidence>